<dbReference type="Proteomes" id="UP000642070">
    <property type="component" value="Unassembled WGS sequence"/>
</dbReference>
<sequence>MSYFYQVEGRPAQAEGPVGRGPGGQQRKQRRARGGRGIGPKVPDGRGRGL</sequence>
<keyword evidence="3" id="KW-1185">Reference proteome</keyword>
<name>A0A917TJG4_9ACTN</name>
<feature type="region of interest" description="Disordered" evidence="1">
    <location>
        <begin position="1"/>
        <end position="50"/>
    </location>
</feature>
<protein>
    <submittedName>
        <fullName evidence="2">Uncharacterized protein</fullName>
    </submittedName>
</protein>
<proteinExistence type="predicted"/>
<comment type="caution">
    <text evidence="2">The sequence shown here is derived from an EMBL/GenBank/DDBJ whole genome shotgun (WGS) entry which is preliminary data.</text>
</comment>
<organism evidence="2 3">
    <name type="scientific">Dactylosporangium sucinum</name>
    <dbReference type="NCBI Taxonomy" id="1424081"/>
    <lineage>
        <taxon>Bacteria</taxon>
        <taxon>Bacillati</taxon>
        <taxon>Actinomycetota</taxon>
        <taxon>Actinomycetes</taxon>
        <taxon>Micromonosporales</taxon>
        <taxon>Micromonosporaceae</taxon>
        <taxon>Dactylosporangium</taxon>
    </lineage>
</organism>
<gene>
    <name evidence="2" type="ORF">GCM10007977_028590</name>
</gene>
<reference evidence="2" key="1">
    <citation type="journal article" date="2014" name="Int. J. Syst. Evol. Microbiol.">
        <title>Complete genome sequence of Corynebacterium casei LMG S-19264T (=DSM 44701T), isolated from a smear-ripened cheese.</title>
        <authorList>
            <consortium name="US DOE Joint Genome Institute (JGI-PGF)"/>
            <person name="Walter F."/>
            <person name="Albersmeier A."/>
            <person name="Kalinowski J."/>
            <person name="Ruckert C."/>
        </authorList>
    </citation>
    <scope>NUCLEOTIDE SEQUENCE</scope>
    <source>
        <strain evidence="2">JCM 19831</strain>
    </source>
</reference>
<accession>A0A917TJG4</accession>
<dbReference type="AlphaFoldDB" id="A0A917TJG4"/>
<reference evidence="2" key="2">
    <citation type="submission" date="2020-09" db="EMBL/GenBank/DDBJ databases">
        <authorList>
            <person name="Sun Q."/>
            <person name="Ohkuma M."/>
        </authorList>
    </citation>
    <scope>NUCLEOTIDE SEQUENCE</scope>
    <source>
        <strain evidence="2">JCM 19831</strain>
    </source>
</reference>
<evidence type="ECO:0000313" key="2">
    <source>
        <dbReference type="EMBL" id="GGM25725.1"/>
    </source>
</evidence>
<evidence type="ECO:0000256" key="1">
    <source>
        <dbReference type="SAM" id="MobiDB-lite"/>
    </source>
</evidence>
<evidence type="ECO:0000313" key="3">
    <source>
        <dbReference type="Proteomes" id="UP000642070"/>
    </source>
</evidence>
<dbReference type="EMBL" id="BMPI01000011">
    <property type="protein sequence ID" value="GGM25725.1"/>
    <property type="molecule type" value="Genomic_DNA"/>
</dbReference>